<keyword evidence="3" id="KW-1185">Reference proteome</keyword>
<organism evidence="2 3">
    <name type="scientific">Ascosphaera apis ARSEF 7405</name>
    <dbReference type="NCBI Taxonomy" id="392613"/>
    <lineage>
        <taxon>Eukaryota</taxon>
        <taxon>Fungi</taxon>
        <taxon>Dikarya</taxon>
        <taxon>Ascomycota</taxon>
        <taxon>Pezizomycotina</taxon>
        <taxon>Eurotiomycetes</taxon>
        <taxon>Eurotiomycetidae</taxon>
        <taxon>Onygenales</taxon>
        <taxon>Ascosphaeraceae</taxon>
        <taxon>Ascosphaera</taxon>
    </lineage>
</organism>
<dbReference type="PANTHER" id="PTHR42085">
    <property type="entry name" value="F-BOX DOMAIN-CONTAINING PROTEIN"/>
    <property type="match status" value="1"/>
</dbReference>
<evidence type="ECO:0000313" key="2">
    <source>
        <dbReference type="EMBL" id="KZZ88583.1"/>
    </source>
</evidence>
<accession>A0A162I4P9</accession>
<proteinExistence type="predicted"/>
<dbReference type="VEuPathDB" id="FungiDB:AAP_04906"/>
<dbReference type="PANTHER" id="PTHR42085:SF2">
    <property type="entry name" value="F-BOX DOMAIN-CONTAINING PROTEIN"/>
    <property type="match status" value="1"/>
</dbReference>
<name>A0A162I4P9_9EURO</name>
<dbReference type="Proteomes" id="UP000242877">
    <property type="component" value="Unassembled WGS sequence"/>
</dbReference>
<dbReference type="AlphaFoldDB" id="A0A162I4P9"/>
<dbReference type="OrthoDB" id="5372935at2759"/>
<evidence type="ECO:0000256" key="1">
    <source>
        <dbReference type="SAM" id="MobiDB-lite"/>
    </source>
</evidence>
<dbReference type="InterPro" id="IPR038883">
    <property type="entry name" value="AN11006-like"/>
</dbReference>
<reference evidence="2 3" key="1">
    <citation type="journal article" date="2016" name="Genome Biol. Evol.">
        <title>Divergent and convergent evolution of fungal pathogenicity.</title>
        <authorList>
            <person name="Shang Y."/>
            <person name="Xiao G."/>
            <person name="Zheng P."/>
            <person name="Cen K."/>
            <person name="Zhan S."/>
            <person name="Wang C."/>
        </authorList>
    </citation>
    <scope>NUCLEOTIDE SEQUENCE [LARGE SCALE GENOMIC DNA]</scope>
    <source>
        <strain evidence="2 3">ARSEF 7405</strain>
    </source>
</reference>
<dbReference type="EMBL" id="AZGZ01000025">
    <property type="protein sequence ID" value="KZZ88583.1"/>
    <property type="molecule type" value="Genomic_DNA"/>
</dbReference>
<protein>
    <submittedName>
        <fullName evidence="2">Uncharacterized protein</fullName>
    </submittedName>
</protein>
<feature type="compositionally biased region" description="Acidic residues" evidence="1">
    <location>
        <begin position="173"/>
        <end position="187"/>
    </location>
</feature>
<gene>
    <name evidence="2" type="ORF">AAP_04906</name>
</gene>
<feature type="region of interest" description="Disordered" evidence="1">
    <location>
        <begin position="168"/>
        <end position="209"/>
    </location>
</feature>
<sequence>MTTCSQIHAEVASLLYSTQTFRVFPTPEDDHKPTVDRIPSCYRSLVRTVIVVFGPNWTNPGAKVTAKMRAVLAGLVALTRVKVFVECDPSHPIFDGFRVSKGFYTSYAEGLLEKVLAGIPGGEMTVEFDGGGLVERDGPLMRRLMRVARERGARIEFGPRKGWREMDGVREEDLFESDDGDDDDDDGSSSGEDRWEVDENGYIELDGRR</sequence>
<evidence type="ECO:0000313" key="3">
    <source>
        <dbReference type="Proteomes" id="UP000242877"/>
    </source>
</evidence>
<comment type="caution">
    <text evidence="2">The sequence shown here is derived from an EMBL/GenBank/DDBJ whole genome shotgun (WGS) entry which is preliminary data.</text>
</comment>